<keyword evidence="2" id="KW-0560">Oxidoreductase</keyword>
<name>A0A3A3FZI7_9BURK</name>
<dbReference type="InterPro" id="IPR006076">
    <property type="entry name" value="FAD-dep_OxRdtase"/>
</dbReference>
<dbReference type="GO" id="GO:0008718">
    <property type="term" value="F:D-amino-acid dehydrogenase activity"/>
    <property type="evidence" value="ECO:0007669"/>
    <property type="project" value="TreeGrafter"/>
</dbReference>
<evidence type="ECO:0000256" key="1">
    <source>
        <dbReference type="ARBA" id="ARBA00009410"/>
    </source>
</evidence>
<dbReference type="SUPFAM" id="SSF51905">
    <property type="entry name" value="FAD/NAD(P)-binding domain"/>
    <property type="match status" value="1"/>
</dbReference>
<reference evidence="5" key="1">
    <citation type="submission" date="2018-09" db="EMBL/GenBank/DDBJ databases">
        <authorList>
            <person name="Zhu H."/>
        </authorList>
    </citation>
    <scope>NUCLEOTIDE SEQUENCE [LARGE SCALE GENOMIC DNA]</scope>
    <source>
        <strain evidence="5">K1S02-23</strain>
    </source>
</reference>
<dbReference type="GO" id="GO:0055130">
    <property type="term" value="P:D-alanine catabolic process"/>
    <property type="evidence" value="ECO:0007669"/>
    <property type="project" value="TreeGrafter"/>
</dbReference>
<dbReference type="EMBL" id="QYUQ01000002">
    <property type="protein sequence ID" value="RJG01104.1"/>
    <property type="molecule type" value="Genomic_DNA"/>
</dbReference>
<dbReference type="PANTHER" id="PTHR13847:SF280">
    <property type="entry name" value="D-AMINO ACID DEHYDROGENASE"/>
    <property type="match status" value="1"/>
</dbReference>
<dbReference type="OrthoDB" id="18526at2"/>
<dbReference type="Gene3D" id="3.30.9.10">
    <property type="entry name" value="D-Amino Acid Oxidase, subunit A, domain 2"/>
    <property type="match status" value="1"/>
</dbReference>
<evidence type="ECO:0000313" key="5">
    <source>
        <dbReference type="Proteomes" id="UP000266327"/>
    </source>
</evidence>
<dbReference type="GO" id="GO:0005886">
    <property type="term" value="C:plasma membrane"/>
    <property type="evidence" value="ECO:0007669"/>
    <property type="project" value="TreeGrafter"/>
</dbReference>
<dbReference type="Pfam" id="PF01266">
    <property type="entry name" value="DAO"/>
    <property type="match status" value="1"/>
</dbReference>
<protein>
    <submittedName>
        <fullName evidence="4">D-amino acid dehydrogenase</fullName>
    </submittedName>
</protein>
<sequence>MPQQQQIAVIGGGVVGVCTAYFLAEAGHQVVVIERLGNVAEKASFGNAGVVAPGYVTPWAAPGMPKKLLSSLFKPDSPVLLKPTLDRALWRWVRMWLAECELDRYRINKARMQRVALYSRHILQQLRDHHQLDYEQTRGYLQLFRSERDLALAQPALAMLAEQGIAHQLLDAGQARVIEPALSTSTALAGGLHLPDDEAGNCPLFTKQMKAIAQAMGVEFHFGSTVSALEAQGGRITMHIDAREFSADAVVVAAGIDSARLLAPLGIRLPLYPVKGYSATAAIRNFDEAPHAALMDESYKVAITRMGSRVRIAGLAELGTVSTDLHEGAMRTLAKVGEDWFPDAANYNNASFWSGIRPMLPDGPPVLGATPVRNLYVNIGHGSAGWAMAAGCGMVLADIVSGRTPDIDMEGLTLARYARMP</sequence>
<dbReference type="AlphaFoldDB" id="A0A3A3FZI7"/>
<keyword evidence="5" id="KW-1185">Reference proteome</keyword>
<proteinExistence type="inferred from homology"/>
<dbReference type="InterPro" id="IPR036188">
    <property type="entry name" value="FAD/NAD-bd_sf"/>
</dbReference>
<comment type="similarity">
    <text evidence="1">Belongs to the DadA oxidoreductase family.</text>
</comment>
<feature type="domain" description="FAD dependent oxidoreductase" evidence="3">
    <location>
        <begin position="7"/>
        <end position="398"/>
    </location>
</feature>
<evidence type="ECO:0000259" key="3">
    <source>
        <dbReference type="Pfam" id="PF01266"/>
    </source>
</evidence>
<dbReference type="NCBIfam" id="NF001933">
    <property type="entry name" value="PRK00711.1"/>
    <property type="match status" value="1"/>
</dbReference>
<dbReference type="GO" id="GO:0005737">
    <property type="term" value="C:cytoplasm"/>
    <property type="evidence" value="ECO:0007669"/>
    <property type="project" value="TreeGrafter"/>
</dbReference>
<dbReference type="PANTHER" id="PTHR13847">
    <property type="entry name" value="SARCOSINE DEHYDROGENASE-RELATED"/>
    <property type="match status" value="1"/>
</dbReference>
<evidence type="ECO:0000313" key="4">
    <source>
        <dbReference type="EMBL" id="RJG01104.1"/>
    </source>
</evidence>
<dbReference type="Proteomes" id="UP000266327">
    <property type="component" value="Unassembled WGS sequence"/>
</dbReference>
<organism evidence="4 5">
    <name type="scientific">Noviherbaspirillum sedimenti</name>
    <dbReference type="NCBI Taxonomy" id="2320865"/>
    <lineage>
        <taxon>Bacteria</taxon>
        <taxon>Pseudomonadati</taxon>
        <taxon>Pseudomonadota</taxon>
        <taxon>Betaproteobacteria</taxon>
        <taxon>Burkholderiales</taxon>
        <taxon>Oxalobacteraceae</taxon>
        <taxon>Noviherbaspirillum</taxon>
    </lineage>
</organism>
<evidence type="ECO:0000256" key="2">
    <source>
        <dbReference type="ARBA" id="ARBA00023002"/>
    </source>
</evidence>
<gene>
    <name evidence="4" type="ORF">D3878_05490</name>
</gene>
<accession>A0A3A3FZI7</accession>
<comment type="caution">
    <text evidence="4">The sequence shown here is derived from an EMBL/GenBank/DDBJ whole genome shotgun (WGS) entry which is preliminary data.</text>
</comment>
<dbReference type="SUPFAM" id="SSF54373">
    <property type="entry name" value="FAD-linked reductases, C-terminal domain"/>
    <property type="match status" value="1"/>
</dbReference>
<dbReference type="Gene3D" id="3.50.50.60">
    <property type="entry name" value="FAD/NAD(P)-binding domain"/>
    <property type="match status" value="2"/>
</dbReference>